<evidence type="ECO:0000313" key="3">
    <source>
        <dbReference type="Proteomes" id="UP000521872"/>
    </source>
</evidence>
<sequence>MSESSGEPGRSPTRMSVDINTPRFNHATVGDAGPSVPNFKTVTPAEKSKKKTVAKKKKRMKAQRQKASRETAHEEPLNHTQSHAVDIAMTKVPVPSMEEMWKQIVELQKRVDELRKDTDELWTRMTDELEKDSDEMMERAIAELKNLFNPEWEEESQAAPREEDSQLLLLANDSFDELVVNLGGYKACNEAR</sequence>
<dbReference type="EMBL" id="JAACJL010000058">
    <property type="protein sequence ID" value="KAF4610458.1"/>
    <property type="molecule type" value="Genomic_DNA"/>
</dbReference>
<name>A0A8H4QGG0_9AGAR</name>
<accession>A0A8H4QGG0</accession>
<feature type="compositionally biased region" description="Basic and acidic residues" evidence="1">
    <location>
        <begin position="67"/>
        <end position="77"/>
    </location>
</feature>
<dbReference type="AlphaFoldDB" id="A0A8H4QGG0"/>
<evidence type="ECO:0000256" key="1">
    <source>
        <dbReference type="SAM" id="MobiDB-lite"/>
    </source>
</evidence>
<evidence type="ECO:0000313" key="2">
    <source>
        <dbReference type="EMBL" id="KAF4610458.1"/>
    </source>
</evidence>
<gene>
    <name evidence="2" type="ORF">D9613_006553</name>
</gene>
<protein>
    <submittedName>
        <fullName evidence="2">Uncharacterized protein</fullName>
    </submittedName>
</protein>
<feature type="region of interest" description="Disordered" evidence="1">
    <location>
        <begin position="1"/>
        <end position="86"/>
    </location>
</feature>
<feature type="compositionally biased region" description="Basic residues" evidence="1">
    <location>
        <begin position="48"/>
        <end position="66"/>
    </location>
</feature>
<organism evidence="2 3">
    <name type="scientific">Agrocybe pediades</name>
    <dbReference type="NCBI Taxonomy" id="84607"/>
    <lineage>
        <taxon>Eukaryota</taxon>
        <taxon>Fungi</taxon>
        <taxon>Dikarya</taxon>
        <taxon>Basidiomycota</taxon>
        <taxon>Agaricomycotina</taxon>
        <taxon>Agaricomycetes</taxon>
        <taxon>Agaricomycetidae</taxon>
        <taxon>Agaricales</taxon>
        <taxon>Agaricineae</taxon>
        <taxon>Strophariaceae</taxon>
        <taxon>Agrocybe</taxon>
    </lineage>
</organism>
<proteinExistence type="predicted"/>
<keyword evidence="3" id="KW-1185">Reference proteome</keyword>
<dbReference type="Proteomes" id="UP000521872">
    <property type="component" value="Unassembled WGS sequence"/>
</dbReference>
<reference evidence="2 3" key="1">
    <citation type="submission" date="2019-12" db="EMBL/GenBank/DDBJ databases">
        <authorList>
            <person name="Floudas D."/>
            <person name="Bentzer J."/>
            <person name="Ahren D."/>
            <person name="Johansson T."/>
            <person name="Persson P."/>
            <person name="Tunlid A."/>
        </authorList>
    </citation>
    <scope>NUCLEOTIDE SEQUENCE [LARGE SCALE GENOMIC DNA]</scope>
    <source>
        <strain evidence="2 3">CBS 102.39</strain>
    </source>
</reference>
<comment type="caution">
    <text evidence="2">The sequence shown here is derived from an EMBL/GenBank/DDBJ whole genome shotgun (WGS) entry which is preliminary data.</text>
</comment>